<evidence type="ECO:0000313" key="3">
    <source>
        <dbReference type="EMBL" id="TCV02947.1"/>
    </source>
</evidence>
<organism evidence="3 4">
    <name type="scientific">Paracandidimonas soli</name>
    <dbReference type="NCBI Taxonomy" id="1917182"/>
    <lineage>
        <taxon>Bacteria</taxon>
        <taxon>Pseudomonadati</taxon>
        <taxon>Pseudomonadota</taxon>
        <taxon>Betaproteobacteria</taxon>
        <taxon>Burkholderiales</taxon>
        <taxon>Alcaligenaceae</taxon>
        <taxon>Paracandidimonas</taxon>
    </lineage>
</organism>
<dbReference type="PANTHER" id="PTHR46797:SF2">
    <property type="entry name" value="TRANSCRIPTIONAL REGULATOR"/>
    <property type="match status" value="1"/>
</dbReference>
<dbReference type="EMBL" id="SMBX01000001">
    <property type="protein sequence ID" value="TCV02947.1"/>
    <property type="molecule type" value="Genomic_DNA"/>
</dbReference>
<dbReference type="InterPro" id="IPR001387">
    <property type="entry name" value="Cro/C1-type_HTH"/>
</dbReference>
<accession>A0A4R3VCA3</accession>
<dbReference type="GO" id="GO:0003677">
    <property type="term" value="F:DNA binding"/>
    <property type="evidence" value="ECO:0007669"/>
    <property type="project" value="UniProtKB-KW"/>
</dbReference>
<dbReference type="Gene3D" id="1.10.260.40">
    <property type="entry name" value="lambda repressor-like DNA-binding domains"/>
    <property type="match status" value="1"/>
</dbReference>
<protein>
    <submittedName>
        <fullName evidence="3">XRE family transcriptional regulator</fullName>
    </submittedName>
</protein>
<dbReference type="InterPro" id="IPR011051">
    <property type="entry name" value="RmlC_Cupin_sf"/>
</dbReference>
<dbReference type="InterPro" id="IPR010982">
    <property type="entry name" value="Lambda_DNA-bd_dom_sf"/>
</dbReference>
<dbReference type="SUPFAM" id="SSF51182">
    <property type="entry name" value="RmlC-like cupins"/>
    <property type="match status" value="1"/>
</dbReference>
<sequence length="205" mass="22503">MTTRTEARSVADLWLGQQIRQIRKKRGLSISELAKQCGMSVGLISQIERGISSPSVRMLRLLSDALDISSSKLLKFGDAPASDEKGIISRANSHPALNAPEKGIEKVIVTPQPSAGINVYRAFIEPGGSTGEELFTIERGEQVGLVLSGQLELWVEDKSFTLNPGDSFRYHSQTPHRWRNPGNTRTEVIWVVAAMPLNQARIPTA</sequence>
<gene>
    <name evidence="3" type="ORF">EV686_101407</name>
</gene>
<keyword evidence="4" id="KW-1185">Reference proteome</keyword>
<dbReference type="AlphaFoldDB" id="A0A4R3VCA3"/>
<dbReference type="GO" id="GO:0003700">
    <property type="term" value="F:DNA-binding transcription factor activity"/>
    <property type="evidence" value="ECO:0007669"/>
    <property type="project" value="TreeGrafter"/>
</dbReference>
<reference evidence="3 4" key="1">
    <citation type="submission" date="2019-03" db="EMBL/GenBank/DDBJ databases">
        <title>Genomic Encyclopedia of Type Strains, Phase IV (KMG-IV): sequencing the most valuable type-strain genomes for metagenomic binning, comparative biology and taxonomic classification.</title>
        <authorList>
            <person name="Goeker M."/>
        </authorList>
    </citation>
    <scope>NUCLEOTIDE SEQUENCE [LARGE SCALE GENOMIC DNA]</scope>
    <source>
        <strain evidence="3 4">DSM 100048</strain>
    </source>
</reference>
<dbReference type="CDD" id="cd02209">
    <property type="entry name" value="cupin_XRE_C"/>
    <property type="match status" value="1"/>
</dbReference>
<dbReference type="PROSITE" id="PS50943">
    <property type="entry name" value="HTH_CROC1"/>
    <property type="match status" value="1"/>
</dbReference>
<evidence type="ECO:0000256" key="1">
    <source>
        <dbReference type="ARBA" id="ARBA00023125"/>
    </source>
</evidence>
<dbReference type="CDD" id="cd00093">
    <property type="entry name" value="HTH_XRE"/>
    <property type="match status" value="1"/>
</dbReference>
<name>A0A4R3VCA3_9BURK</name>
<dbReference type="PANTHER" id="PTHR46797">
    <property type="entry name" value="HTH-TYPE TRANSCRIPTIONAL REGULATOR"/>
    <property type="match status" value="1"/>
</dbReference>
<dbReference type="RefSeq" id="WP_132472930.1">
    <property type="nucleotide sequence ID" value="NZ_JBEBWM010000007.1"/>
</dbReference>
<evidence type="ECO:0000259" key="2">
    <source>
        <dbReference type="PROSITE" id="PS50943"/>
    </source>
</evidence>
<dbReference type="InterPro" id="IPR014710">
    <property type="entry name" value="RmlC-like_jellyroll"/>
</dbReference>
<evidence type="ECO:0000313" key="4">
    <source>
        <dbReference type="Proteomes" id="UP000294692"/>
    </source>
</evidence>
<dbReference type="OrthoDB" id="9814751at2"/>
<dbReference type="InterPro" id="IPR050807">
    <property type="entry name" value="TransReg_Diox_bact_type"/>
</dbReference>
<proteinExistence type="predicted"/>
<keyword evidence="1" id="KW-0238">DNA-binding</keyword>
<feature type="domain" description="HTH cro/C1-type" evidence="2">
    <location>
        <begin position="19"/>
        <end position="73"/>
    </location>
</feature>
<dbReference type="Proteomes" id="UP000294692">
    <property type="component" value="Unassembled WGS sequence"/>
</dbReference>
<dbReference type="Gene3D" id="2.60.120.10">
    <property type="entry name" value="Jelly Rolls"/>
    <property type="match status" value="1"/>
</dbReference>
<comment type="caution">
    <text evidence="3">The sequence shown here is derived from an EMBL/GenBank/DDBJ whole genome shotgun (WGS) entry which is preliminary data.</text>
</comment>
<dbReference type="SMART" id="SM00530">
    <property type="entry name" value="HTH_XRE"/>
    <property type="match status" value="1"/>
</dbReference>
<dbReference type="Pfam" id="PF01381">
    <property type="entry name" value="HTH_3"/>
    <property type="match status" value="1"/>
</dbReference>
<dbReference type="InterPro" id="IPR013096">
    <property type="entry name" value="Cupin_2"/>
</dbReference>
<dbReference type="GO" id="GO:0005829">
    <property type="term" value="C:cytosol"/>
    <property type="evidence" value="ECO:0007669"/>
    <property type="project" value="TreeGrafter"/>
</dbReference>
<dbReference type="Pfam" id="PF07883">
    <property type="entry name" value="Cupin_2"/>
    <property type="match status" value="1"/>
</dbReference>
<dbReference type="SUPFAM" id="SSF47413">
    <property type="entry name" value="lambda repressor-like DNA-binding domains"/>
    <property type="match status" value="1"/>
</dbReference>